<reference evidence="1 2" key="1">
    <citation type="submission" date="2017-08" db="EMBL/GenBank/DDBJ databases">
        <authorList>
            <person name="Chaillou S."/>
        </authorList>
    </citation>
    <scope>NUCLEOTIDE SEQUENCE [LARGE SCALE GENOMIC DNA]</scope>
    <source>
        <strain evidence="1 2">MFPA15A1205</strain>
    </source>
</reference>
<dbReference type="AlphaFoldDB" id="A0AAX2H5N4"/>
<sequence>MSQDNPKRAYKSFLKDKRIDLYKDNY</sequence>
<organism evidence="1 2">
    <name type="scientific">Pseudomonas lundensis</name>
    <dbReference type="NCBI Taxonomy" id="86185"/>
    <lineage>
        <taxon>Bacteria</taxon>
        <taxon>Pseudomonadati</taxon>
        <taxon>Pseudomonadota</taxon>
        <taxon>Gammaproteobacteria</taxon>
        <taxon>Pseudomonadales</taxon>
        <taxon>Pseudomonadaceae</taxon>
        <taxon>Pseudomonas</taxon>
    </lineage>
</organism>
<gene>
    <name evidence="1" type="ORF">PLUA15_160179</name>
</gene>
<dbReference type="EMBL" id="OBKZ01000008">
    <property type="protein sequence ID" value="SOB50077.1"/>
    <property type="molecule type" value="Genomic_DNA"/>
</dbReference>
<protein>
    <submittedName>
        <fullName evidence="1">Uncharacterized protein</fullName>
    </submittedName>
</protein>
<evidence type="ECO:0000313" key="1">
    <source>
        <dbReference type="EMBL" id="SOB50077.1"/>
    </source>
</evidence>
<name>A0AAX2H5N4_9PSED</name>
<evidence type="ECO:0000313" key="2">
    <source>
        <dbReference type="Proteomes" id="UP000219564"/>
    </source>
</evidence>
<dbReference type="Proteomes" id="UP000219564">
    <property type="component" value="Unassembled WGS sequence"/>
</dbReference>
<accession>A0AAX2H5N4</accession>
<proteinExistence type="predicted"/>
<comment type="caution">
    <text evidence="1">The sequence shown here is derived from an EMBL/GenBank/DDBJ whole genome shotgun (WGS) entry which is preliminary data.</text>
</comment>